<dbReference type="Proteomes" id="UP000528457">
    <property type="component" value="Unassembled WGS sequence"/>
</dbReference>
<sequence length="449" mass="49362">MIVQYSQSSSSFLQESFLFRGSNASNEPAQGQGSREYRGDSAAESRGKVVELQVQRYSDEQSFALFERRLAVSQFTSSSHSTAKLTSAEAPKDGNSAQAVADSILGFIANRLEQDKQNGASPEQLQSRLEAGLKGFERGFGEASSMLEDLDLLSNKVEADIGETYQRVHDGISQLAEDYDLQSPLADEADEAKDITPITNSEAPVKKSEAPSHEVGVSAARQEQIASIVSQSQPLQAPERLQTPAAEYQSYELDYSRGRSFQFEVQTQDGDTISIDAASLIRYQESQHYLNNGGDEFASASFKSSEDYAALINIEGDIDEGEWQAFTELFDQVLDLAENFYEGDVAQAFDQALNLGYNGEEIAQFSLNLQQTTSVKQAAVYQAIEPQSSPWQQVSSPISTLQQYAEDLLSATRDFSNKGLPLELLPELMEASQEQSSKEQQSFLKALLS</sequence>
<keyword evidence="4" id="KW-1185">Reference proteome</keyword>
<dbReference type="RefSeq" id="WP_166844362.1">
    <property type="nucleotide sequence ID" value="NZ_JAAONY010000002.1"/>
</dbReference>
<evidence type="ECO:0000256" key="1">
    <source>
        <dbReference type="SAM" id="MobiDB-lite"/>
    </source>
</evidence>
<evidence type="ECO:0000313" key="3">
    <source>
        <dbReference type="EMBL" id="MBB6521581.1"/>
    </source>
</evidence>
<reference evidence="3 4" key="1">
    <citation type="submission" date="2020-08" db="EMBL/GenBank/DDBJ databases">
        <title>Genomic Encyclopedia of Type Strains, Phase IV (KMG-IV): sequencing the most valuable type-strain genomes for metagenomic binning, comparative biology and taxonomic classification.</title>
        <authorList>
            <person name="Goeker M."/>
        </authorList>
    </citation>
    <scope>NUCLEOTIDE SEQUENCE [LARGE SCALE GENOMIC DNA]</scope>
    <source>
        <strain evidence="3 4">DSM 22368</strain>
    </source>
</reference>
<organism evidence="3 4">
    <name type="scientific">Pseudoteredinibacter isoporae</name>
    <dbReference type="NCBI Taxonomy" id="570281"/>
    <lineage>
        <taxon>Bacteria</taxon>
        <taxon>Pseudomonadati</taxon>
        <taxon>Pseudomonadota</taxon>
        <taxon>Gammaproteobacteria</taxon>
        <taxon>Cellvibrionales</taxon>
        <taxon>Cellvibrionaceae</taxon>
        <taxon>Pseudoteredinibacter</taxon>
    </lineage>
</organism>
<evidence type="ECO:0000313" key="4">
    <source>
        <dbReference type="Proteomes" id="UP000528457"/>
    </source>
</evidence>
<proteinExistence type="predicted"/>
<protein>
    <recommendedName>
        <fullName evidence="2">DUF5610 domain-containing protein</fullName>
    </recommendedName>
</protein>
<evidence type="ECO:0000259" key="2">
    <source>
        <dbReference type="Pfam" id="PF18433"/>
    </source>
</evidence>
<feature type="region of interest" description="Disordered" evidence="1">
    <location>
        <begin position="22"/>
        <end position="46"/>
    </location>
</feature>
<dbReference type="Gene3D" id="1.10.132.90">
    <property type="match status" value="1"/>
</dbReference>
<dbReference type="InterPro" id="IPR041651">
    <property type="entry name" value="DUF5610"/>
</dbReference>
<dbReference type="AlphaFoldDB" id="A0A7X0MVC1"/>
<feature type="compositionally biased region" description="Basic and acidic residues" evidence="1">
    <location>
        <begin position="35"/>
        <end position="46"/>
    </location>
</feature>
<comment type="caution">
    <text evidence="3">The sequence shown here is derived from an EMBL/GenBank/DDBJ whole genome shotgun (WGS) entry which is preliminary data.</text>
</comment>
<dbReference type="Pfam" id="PF18433">
    <property type="entry name" value="DUF5610"/>
    <property type="match status" value="1"/>
</dbReference>
<gene>
    <name evidence="3" type="ORF">HNR48_001866</name>
</gene>
<feature type="compositionally biased region" description="Polar residues" evidence="1">
    <location>
        <begin position="22"/>
        <end position="33"/>
    </location>
</feature>
<accession>A0A7X0MVC1</accession>
<dbReference type="EMBL" id="JACHHT010000002">
    <property type="protein sequence ID" value="MBB6521581.1"/>
    <property type="molecule type" value="Genomic_DNA"/>
</dbReference>
<dbReference type="InParanoid" id="A0A7X0MVC1"/>
<name>A0A7X0MVC1_9GAMM</name>
<feature type="domain" description="DUF5610" evidence="2">
    <location>
        <begin position="82"/>
        <end position="175"/>
    </location>
</feature>